<evidence type="ECO:0000256" key="2">
    <source>
        <dbReference type="ARBA" id="ARBA00022801"/>
    </source>
</evidence>
<dbReference type="GO" id="GO:0005987">
    <property type="term" value="P:sucrose catabolic process"/>
    <property type="evidence" value="ECO:0007669"/>
    <property type="project" value="TreeGrafter"/>
</dbReference>
<dbReference type="AlphaFoldDB" id="A0A381TAZ5"/>
<dbReference type="InterPro" id="IPR013320">
    <property type="entry name" value="ConA-like_dom_sf"/>
</dbReference>
<organism evidence="6">
    <name type="scientific">marine metagenome</name>
    <dbReference type="NCBI Taxonomy" id="408172"/>
    <lineage>
        <taxon>unclassified sequences</taxon>
        <taxon>metagenomes</taxon>
        <taxon>ecological metagenomes</taxon>
    </lineage>
</organism>
<gene>
    <name evidence="6" type="ORF">METZ01_LOCUS66189</name>
</gene>
<keyword evidence="3" id="KW-0326">Glycosidase</keyword>
<dbReference type="GO" id="GO:0004575">
    <property type="term" value="F:sucrose alpha-glucosidase activity"/>
    <property type="evidence" value="ECO:0007669"/>
    <property type="project" value="TreeGrafter"/>
</dbReference>
<evidence type="ECO:0000313" key="6">
    <source>
        <dbReference type="EMBL" id="SVA13335.1"/>
    </source>
</evidence>
<dbReference type="Gene3D" id="2.60.120.560">
    <property type="entry name" value="Exo-inulinase, domain 1"/>
    <property type="match status" value="1"/>
</dbReference>
<name>A0A381TAZ5_9ZZZZ</name>
<dbReference type="InterPro" id="IPR001362">
    <property type="entry name" value="Glyco_hydro_32"/>
</dbReference>
<evidence type="ECO:0000259" key="4">
    <source>
        <dbReference type="Pfam" id="PF00251"/>
    </source>
</evidence>
<evidence type="ECO:0000259" key="5">
    <source>
        <dbReference type="Pfam" id="PF08244"/>
    </source>
</evidence>
<sequence>MVARIFSLNKEKNPMKYHIKLSSILLLGLTLFFQACTSNSSNGESNKLSDKPLYQEELRPQFHFTPETNWTNDPNGMVYYKGTYHLFFQHNPVALPWGNMTWGHAVSNDMVHWEELEDAIHPDELGTIFSGTAVVDFNNSSGLQKGDEKPIVAFYTYCGGCEQFGEPGGDEPFTQAIAYSTDGGKTFTKYAGNPVIGNITGGSDRDPKVFWHEESGKWVMVLFLDHASNKESTRPLKGSSFNWNFGIFNSDDLLTWEQTSELENLELFECPELFELPVDGNPNNTKWVIWDAPGDYFIGDFDGKTFTRESGKHIGDYGSNFYASQTFNNIPASDGRRIQIAWMAGGEYPGMPFNQQMTFPREMTLRTTEDGIRMFREPIQEIENLRVNTFSLSNKLVSPNEEPIQGFKGELLDVHLEVEPRGASDLGFMTDALKVRYYVDDGVLAAGRHNRQFNNAALKLQNGQLKLRLLIDRSSMEVFGNDGRVSLSFNYNGSSSAEKGDANIRFFTNGGKALIKSLKIYELRSIWGQR</sequence>
<dbReference type="GO" id="GO:0005737">
    <property type="term" value="C:cytoplasm"/>
    <property type="evidence" value="ECO:0007669"/>
    <property type="project" value="TreeGrafter"/>
</dbReference>
<dbReference type="Pfam" id="PF00251">
    <property type="entry name" value="Glyco_hydro_32N"/>
    <property type="match status" value="1"/>
</dbReference>
<keyword evidence="2" id="KW-0378">Hydrolase</keyword>
<comment type="similarity">
    <text evidence="1">Belongs to the glycosyl hydrolase 32 family.</text>
</comment>
<evidence type="ECO:0000256" key="3">
    <source>
        <dbReference type="ARBA" id="ARBA00023295"/>
    </source>
</evidence>
<reference evidence="6" key="1">
    <citation type="submission" date="2018-05" db="EMBL/GenBank/DDBJ databases">
        <authorList>
            <person name="Lanie J.A."/>
            <person name="Ng W.-L."/>
            <person name="Kazmierczak K.M."/>
            <person name="Andrzejewski T.M."/>
            <person name="Davidsen T.M."/>
            <person name="Wayne K.J."/>
            <person name="Tettelin H."/>
            <person name="Glass J.I."/>
            <person name="Rusch D."/>
            <person name="Podicherti R."/>
            <person name="Tsui H.-C.T."/>
            <person name="Winkler M.E."/>
        </authorList>
    </citation>
    <scope>NUCLEOTIDE SEQUENCE</scope>
</reference>
<dbReference type="EMBL" id="UINC01004305">
    <property type="protein sequence ID" value="SVA13335.1"/>
    <property type="molecule type" value="Genomic_DNA"/>
</dbReference>
<dbReference type="PANTHER" id="PTHR42800">
    <property type="entry name" value="EXOINULINASE INUD (AFU_ORTHOLOGUE AFUA_5G00480)"/>
    <property type="match status" value="1"/>
</dbReference>
<dbReference type="CDD" id="cd18622">
    <property type="entry name" value="GH32_Inu-like"/>
    <property type="match status" value="1"/>
</dbReference>
<dbReference type="PANTHER" id="PTHR42800:SF1">
    <property type="entry name" value="EXOINULINASE INUD (AFU_ORTHOLOGUE AFUA_5G00480)"/>
    <property type="match status" value="1"/>
</dbReference>
<protein>
    <recommendedName>
        <fullName evidence="7">Glycosyl hydrolase family 32 N-terminal domain-containing protein</fullName>
    </recommendedName>
</protein>
<evidence type="ECO:0008006" key="7">
    <source>
        <dbReference type="Google" id="ProtNLM"/>
    </source>
</evidence>
<dbReference type="InterPro" id="IPR013148">
    <property type="entry name" value="Glyco_hydro_32_N"/>
</dbReference>
<feature type="domain" description="Glycosyl hydrolase family 32 C-terminal" evidence="5">
    <location>
        <begin position="381"/>
        <end position="522"/>
    </location>
</feature>
<accession>A0A381TAZ5</accession>
<proteinExistence type="inferred from homology"/>
<dbReference type="Pfam" id="PF08244">
    <property type="entry name" value="Glyco_hydro_32C"/>
    <property type="match status" value="1"/>
</dbReference>
<dbReference type="SMART" id="SM00640">
    <property type="entry name" value="Glyco_32"/>
    <property type="match status" value="1"/>
</dbReference>
<feature type="domain" description="Glycosyl hydrolase family 32 N-terminal" evidence="4">
    <location>
        <begin position="63"/>
        <end position="369"/>
    </location>
</feature>
<evidence type="ECO:0000256" key="1">
    <source>
        <dbReference type="ARBA" id="ARBA00009902"/>
    </source>
</evidence>
<dbReference type="InterPro" id="IPR013189">
    <property type="entry name" value="Glyco_hydro_32_C"/>
</dbReference>
<dbReference type="SUPFAM" id="SSF75005">
    <property type="entry name" value="Arabinanase/levansucrase/invertase"/>
    <property type="match status" value="1"/>
</dbReference>
<dbReference type="Gene3D" id="2.115.10.20">
    <property type="entry name" value="Glycosyl hydrolase domain, family 43"/>
    <property type="match status" value="1"/>
</dbReference>
<dbReference type="InterPro" id="IPR023296">
    <property type="entry name" value="Glyco_hydro_beta-prop_sf"/>
</dbReference>
<dbReference type="SUPFAM" id="SSF49899">
    <property type="entry name" value="Concanavalin A-like lectins/glucanases"/>
    <property type="match status" value="1"/>
</dbReference>